<dbReference type="InterPro" id="IPR035437">
    <property type="entry name" value="SNase_OB-fold_sf"/>
</dbReference>
<reference evidence="3 4" key="1">
    <citation type="journal article" date="2015" name="Genome Announc.">
        <title>Expanding the biotechnology potential of lactobacilli through comparative genomics of 213 strains and associated genera.</title>
        <authorList>
            <person name="Sun Z."/>
            <person name="Harris H.M."/>
            <person name="McCann A."/>
            <person name="Guo C."/>
            <person name="Argimon S."/>
            <person name="Zhang W."/>
            <person name="Yang X."/>
            <person name="Jeffery I.B."/>
            <person name="Cooney J.C."/>
            <person name="Kagawa T.F."/>
            <person name="Liu W."/>
            <person name="Song Y."/>
            <person name="Salvetti E."/>
            <person name="Wrobel A."/>
            <person name="Rasinkangas P."/>
            <person name="Parkhill J."/>
            <person name="Rea M.C."/>
            <person name="O'Sullivan O."/>
            <person name="Ritari J."/>
            <person name="Douillard F.P."/>
            <person name="Paul Ross R."/>
            <person name="Yang R."/>
            <person name="Briner A.E."/>
            <person name="Felis G.E."/>
            <person name="de Vos W.M."/>
            <person name="Barrangou R."/>
            <person name="Klaenhammer T.R."/>
            <person name="Caufield P.W."/>
            <person name="Cui Y."/>
            <person name="Zhang H."/>
            <person name="O'Toole P.W."/>
        </authorList>
    </citation>
    <scope>NUCLEOTIDE SEQUENCE [LARGE SCALE GENOMIC DNA]</scope>
    <source>
        <strain evidence="3 4">DSM 14792</strain>
    </source>
</reference>
<keyword evidence="1" id="KW-0472">Membrane</keyword>
<feature type="domain" description="TNase-like" evidence="2">
    <location>
        <begin position="115"/>
        <end position="193"/>
    </location>
</feature>
<dbReference type="OrthoDB" id="4376109at2"/>
<evidence type="ECO:0000256" key="1">
    <source>
        <dbReference type="SAM" id="Phobius"/>
    </source>
</evidence>
<sequence>MHRKKDDFLIVVGKRGLLLLLAGIVMGIVMILFTVLSNFSRFSYSPKIEVTAQASIFKHQTKPKELKVSPNSPKTVQVIKVNEDNSFVVKGQNTKPKVLKLLMIEFPPDGYYGARDAHQTFKRMVLGKTMYVYSDKKGPKNYVYLQKGDDLVQLKLLRGGYTTMADYNGSEKYYGNFQTEQDKAQRKLKGVWAVPGYVTDTGYHKKAGDISGNEK</sequence>
<evidence type="ECO:0000313" key="3">
    <source>
        <dbReference type="EMBL" id="KRN44043.1"/>
    </source>
</evidence>
<gene>
    <name evidence="3" type="ORF">IV41_GL000886</name>
</gene>
<dbReference type="RefSeq" id="WP_056994568.1">
    <property type="nucleotide sequence ID" value="NZ_JQBA01000024.1"/>
</dbReference>
<dbReference type="Gene3D" id="2.40.50.90">
    <property type="match status" value="1"/>
</dbReference>
<dbReference type="InterPro" id="IPR016071">
    <property type="entry name" value="Staphylococal_nuclease_OB-fold"/>
</dbReference>
<comment type="caution">
    <text evidence="3">The sequence shown here is derived from an EMBL/GenBank/DDBJ whole genome shotgun (WGS) entry which is preliminary data.</text>
</comment>
<keyword evidence="1" id="KW-1133">Transmembrane helix</keyword>
<keyword evidence="1" id="KW-0812">Transmembrane</keyword>
<feature type="transmembrane region" description="Helical" evidence="1">
    <location>
        <begin position="16"/>
        <end position="36"/>
    </location>
</feature>
<proteinExistence type="predicted"/>
<accession>A0A0R2GVC0</accession>
<dbReference type="Proteomes" id="UP000051639">
    <property type="component" value="Unassembled WGS sequence"/>
</dbReference>
<dbReference type="EMBL" id="JQBA01000024">
    <property type="protein sequence ID" value="KRN44043.1"/>
    <property type="molecule type" value="Genomic_DNA"/>
</dbReference>
<dbReference type="SUPFAM" id="SSF50199">
    <property type="entry name" value="Staphylococcal nuclease"/>
    <property type="match status" value="1"/>
</dbReference>
<dbReference type="PATRIC" id="fig|148604.4.peg.921"/>
<dbReference type="AlphaFoldDB" id="A0A0R2GVC0"/>
<keyword evidence="4" id="KW-1185">Reference proteome</keyword>
<organism evidence="3 4">
    <name type="scientific">Limosilactobacillus ingluviei</name>
    <dbReference type="NCBI Taxonomy" id="148604"/>
    <lineage>
        <taxon>Bacteria</taxon>
        <taxon>Bacillati</taxon>
        <taxon>Bacillota</taxon>
        <taxon>Bacilli</taxon>
        <taxon>Lactobacillales</taxon>
        <taxon>Lactobacillaceae</taxon>
        <taxon>Limosilactobacillus</taxon>
    </lineage>
</organism>
<evidence type="ECO:0000259" key="2">
    <source>
        <dbReference type="Pfam" id="PF00565"/>
    </source>
</evidence>
<evidence type="ECO:0000313" key="4">
    <source>
        <dbReference type="Proteomes" id="UP000051639"/>
    </source>
</evidence>
<dbReference type="Pfam" id="PF00565">
    <property type="entry name" value="SNase"/>
    <property type="match status" value="1"/>
</dbReference>
<protein>
    <recommendedName>
        <fullName evidence="2">TNase-like domain-containing protein</fullName>
    </recommendedName>
</protein>
<name>A0A0R2GVC0_9LACO</name>